<gene>
    <name evidence="6" type="ORF">PR002_g31076</name>
    <name evidence="7" type="ORF">PR003_g32342</name>
</gene>
<accession>A0A6A4B3N7</accession>
<dbReference type="EMBL" id="QXFU01007776">
    <property type="protein sequence ID" value="KAE8957763.1"/>
    <property type="molecule type" value="Genomic_DNA"/>
</dbReference>
<evidence type="ECO:0000256" key="5">
    <source>
        <dbReference type="RuleBase" id="RU367124"/>
    </source>
</evidence>
<name>A0A6A4B3N7_9STRA</name>
<dbReference type="AlphaFoldDB" id="A0A6A4B3N7"/>
<keyword evidence="3 5" id="KW-0964">Secreted</keyword>
<evidence type="ECO:0000256" key="3">
    <source>
        <dbReference type="ARBA" id="ARBA00022525"/>
    </source>
</evidence>
<protein>
    <recommendedName>
        <fullName evidence="5">RxLR effector protein</fullName>
    </recommendedName>
</protein>
<feature type="signal peptide" evidence="5">
    <location>
        <begin position="1"/>
        <end position="25"/>
    </location>
</feature>
<proteinExistence type="inferred from homology"/>
<keyword evidence="4 5" id="KW-0732">Signal</keyword>
<evidence type="ECO:0000313" key="9">
    <source>
        <dbReference type="Proteomes" id="UP000435112"/>
    </source>
</evidence>
<dbReference type="OrthoDB" id="10384011at2759"/>
<comment type="similarity">
    <text evidence="2 5">Belongs to the RxLR effector family.</text>
</comment>
<comment type="domain">
    <text evidence="5">The RxLR-dEER motif acts to carry the protein into the host cell cytoplasm through binding to cell surface phosphatidylinositol-3-phosphate.</text>
</comment>
<dbReference type="Proteomes" id="UP000435112">
    <property type="component" value="Unassembled WGS sequence"/>
</dbReference>
<evidence type="ECO:0000256" key="1">
    <source>
        <dbReference type="ARBA" id="ARBA00004613"/>
    </source>
</evidence>
<comment type="caution">
    <text evidence="7">The sequence shown here is derived from an EMBL/GenBank/DDBJ whole genome shotgun (WGS) entry which is preliminary data.</text>
</comment>
<feature type="chain" id="PRO_5033921919" description="RxLR effector protein" evidence="5">
    <location>
        <begin position="26"/>
        <end position="127"/>
    </location>
</feature>
<evidence type="ECO:0000313" key="8">
    <source>
        <dbReference type="Proteomes" id="UP000434957"/>
    </source>
</evidence>
<dbReference type="InterPro" id="IPR031825">
    <property type="entry name" value="RXLR"/>
</dbReference>
<organism evidence="7 8">
    <name type="scientific">Phytophthora rubi</name>
    <dbReference type="NCBI Taxonomy" id="129364"/>
    <lineage>
        <taxon>Eukaryota</taxon>
        <taxon>Sar</taxon>
        <taxon>Stramenopiles</taxon>
        <taxon>Oomycota</taxon>
        <taxon>Peronosporomycetes</taxon>
        <taxon>Peronosporales</taxon>
        <taxon>Peronosporaceae</taxon>
        <taxon>Phytophthora</taxon>
    </lineage>
</organism>
<sequence length="127" mass="14429">MRLSSTTLVVLVAVLLASGTAVSKADQTSVSNVNVVHSSLVLADEDKRFLRSHHTTDGEGEHDEEERKGGDKLFYALKIQKMQTDPLYRFHRFGKWKTAGYSTKDVKKENIPKELYGLYKAYRRMHG</sequence>
<comment type="subcellular location">
    <subcellularLocation>
        <location evidence="1 5">Secreted</location>
    </subcellularLocation>
</comment>
<evidence type="ECO:0000256" key="4">
    <source>
        <dbReference type="ARBA" id="ARBA00022729"/>
    </source>
</evidence>
<comment type="function">
    <text evidence="5">Effector that suppresses plant defense responses during pathogen infection.</text>
</comment>
<dbReference type="EMBL" id="QXFT01007696">
    <property type="protein sequence ID" value="KAE9265807.1"/>
    <property type="molecule type" value="Genomic_DNA"/>
</dbReference>
<dbReference type="Proteomes" id="UP000434957">
    <property type="component" value="Unassembled WGS sequence"/>
</dbReference>
<dbReference type="GO" id="GO:0005576">
    <property type="term" value="C:extracellular region"/>
    <property type="evidence" value="ECO:0007669"/>
    <property type="project" value="UniProtKB-SubCell"/>
</dbReference>
<reference evidence="7 8" key="1">
    <citation type="submission" date="2018-08" db="EMBL/GenBank/DDBJ databases">
        <title>Genomic investigation of the strawberry pathogen Phytophthora fragariae indicates pathogenicity is determined by transcriptional variation in three key races.</title>
        <authorList>
            <person name="Adams T.M."/>
            <person name="Armitage A.D."/>
            <person name="Sobczyk M.K."/>
            <person name="Bates H.J."/>
            <person name="Dunwell J.M."/>
            <person name="Nellist C.F."/>
            <person name="Harrison R.J."/>
        </authorList>
    </citation>
    <scope>NUCLEOTIDE SEQUENCE [LARGE SCALE GENOMIC DNA]</scope>
    <source>
        <strain evidence="6 9">SCRP324</strain>
        <strain evidence="7 8">SCRP333</strain>
    </source>
</reference>
<dbReference type="Pfam" id="PF16810">
    <property type="entry name" value="RXLR"/>
    <property type="match status" value="1"/>
</dbReference>
<keyword evidence="8" id="KW-1185">Reference proteome</keyword>
<evidence type="ECO:0000256" key="2">
    <source>
        <dbReference type="ARBA" id="ARBA00010400"/>
    </source>
</evidence>
<evidence type="ECO:0000313" key="6">
    <source>
        <dbReference type="EMBL" id="KAE8957763.1"/>
    </source>
</evidence>
<evidence type="ECO:0000313" key="7">
    <source>
        <dbReference type="EMBL" id="KAE9265807.1"/>
    </source>
</evidence>